<evidence type="ECO:0008006" key="4">
    <source>
        <dbReference type="Google" id="ProtNLM"/>
    </source>
</evidence>
<dbReference type="STRING" id="446470.Snas_3564"/>
<keyword evidence="3" id="KW-1185">Reference proteome</keyword>
<dbReference type="PANTHER" id="PTHR20883:SF48">
    <property type="entry name" value="ECTOINE DIOXYGENASE"/>
    <property type="match status" value="1"/>
</dbReference>
<organism evidence="2 3">
    <name type="scientific">Stackebrandtia nassauensis (strain DSM 44728 / CIP 108903 / NRRL B-16338 / NBRC 102104 / LLR-40K-21)</name>
    <dbReference type="NCBI Taxonomy" id="446470"/>
    <lineage>
        <taxon>Bacteria</taxon>
        <taxon>Bacillati</taxon>
        <taxon>Actinomycetota</taxon>
        <taxon>Actinomycetes</taxon>
        <taxon>Glycomycetales</taxon>
        <taxon>Glycomycetaceae</taxon>
        <taxon>Stackebrandtia</taxon>
    </lineage>
</organism>
<protein>
    <recommendedName>
        <fullName evidence="4">Phytanoyl-CoA dioxygenase</fullName>
    </recommendedName>
</protein>
<dbReference type="GO" id="GO:0005506">
    <property type="term" value="F:iron ion binding"/>
    <property type="evidence" value="ECO:0007669"/>
    <property type="project" value="UniProtKB-ARBA"/>
</dbReference>
<accession>D3PWK4</accession>
<feature type="region of interest" description="Disordered" evidence="1">
    <location>
        <begin position="217"/>
        <end position="239"/>
    </location>
</feature>
<dbReference type="eggNOG" id="COG5285">
    <property type="taxonomic scope" value="Bacteria"/>
</dbReference>
<gene>
    <name evidence="2" type="ordered locus">Snas_3564</name>
</gene>
<dbReference type="PANTHER" id="PTHR20883">
    <property type="entry name" value="PHYTANOYL-COA DIOXYGENASE DOMAIN CONTAINING 1"/>
    <property type="match status" value="1"/>
</dbReference>
<dbReference type="EMBL" id="CP001778">
    <property type="protein sequence ID" value="ADD43226.1"/>
    <property type="molecule type" value="Genomic_DNA"/>
</dbReference>
<dbReference type="InterPro" id="IPR008775">
    <property type="entry name" value="Phytyl_CoA_dOase-like"/>
</dbReference>
<evidence type="ECO:0000256" key="1">
    <source>
        <dbReference type="SAM" id="MobiDB-lite"/>
    </source>
</evidence>
<evidence type="ECO:0000313" key="2">
    <source>
        <dbReference type="EMBL" id="ADD43226.1"/>
    </source>
</evidence>
<name>D3PWK4_STANL</name>
<dbReference type="Pfam" id="PF05721">
    <property type="entry name" value="PhyH"/>
    <property type="match status" value="1"/>
</dbReference>
<dbReference type="SUPFAM" id="SSF51197">
    <property type="entry name" value="Clavaminate synthase-like"/>
    <property type="match status" value="1"/>
</dbReference>
<sequence>MASPAGISCERPNNTLVPLRWDDELVNLVLAGHTRIAQAIGAEDLRWISGYVSVKEPHSPPLWWHQDWWAWDHPVSFQREAPQVALLCYLSDTTQTTGALRVLPGSHAASTPLHRILPEAHSDESTGLDLHHPAMVDQPHQVTLELRAGDAVITDYRLLHGTHAHAADHRRDCVILNFAPAWNTLPADIRGHLISHSALPRHDEPVTPTTVTALLPSFDGPRRDLPLNRNAPATFETTS</sequence>
<dbReference type="GO" id="GO:0016706">
    <property type="term" value="F:2-oxoglutarate-dependent dioxygenase activity"/>
    <property type="evidence" value="ECO:0007669"/>
    <property type="project" value="UniProtKB-ARBA"/>
</dbReference>
<dbReference type="AlphaFoldDB" id="D3PWK4"/>
<evidence type="ECO:0000313" key="3">
    <source>
        <dbReference type="Proteomes" id="UP000000844"/>
    </source>
</evidence>
<reference evidence="2 3" key="1">
    <citation type="journal article" date="2009" name="Stand. Genomic Sci.">
        <title>Complete genome sequence of Stackebrandtia nassauensis type strain (LLR-40K-21).</title>
        <authorList>
            <person name="Munk C."/>
            <person name="Lapidus A."/>
            <person name="Copeland A."/>
            <person name="Jando M."/>
            <person name="Mayilraj S."/>
            <person name="Glavina Del Rio T."/>
            <person name="Nolan M."/>
            <person name="Chen F."/>
            <person name="Lucas S."/>
            <person name="Tice H."/>
            <person name="Cheng J.F."/>
            <person name="Han C."/>
            <person name="Detter J.C."/>
            <person name="Bruce D."/>
            <person name="Goodwin L."/>
            <person name="Chain P."/>
            <person name="Pitluck S."/>
            <person name="Goker M."/>
            <person name="Ovchinikova G."/>
            <person name="Pati A."/>
            <person name="Ivanova N."/>
            <person name="Mavromatis K."/>
            <person name="Chen A."/>
            <person name="Palaniappan K."/>
            <person name="Land M."/>
            <person name="Hauser L."/>
            <person name="Chang Y.J."/>
            <person name="Jeffries C.D."/>
            <person name="Bristow J."/>
            <person name="Eisen J.A."/>
            <person name="Markowitz V."/>
            <person name="Hugenholtz P."/>
            <person name="Kyrpides N.C."/>
            <person name="Klenk H.P."/>
        </authorList>
    </citation>
    <scope>NUCLEOTIDE SEQUENCE [LARGE SCALE GENOMIC DNA]</scope>
    <source>
        <strain evidence="3">DSM 44728 / CIP 108903 / NRRL B-16338 / NBRC 102104 / LLR-40K-21</strain>
    </source>
</reference>
<dbReference type="HOGENOM" id="CLU_1011392_0_0_11"/>
<proteinExistence type="predicted"/>
<dbReference type="KEGG" id="sna:Snas_3564"/>
<dbReference type="Proteomes" id="UP000000844">
    <property type="component" value="Chromosome"/>
</dbReference>
<dbReference type="Gene3D" id="2.60.120.620">
    <property type="entry name" value="q2cbj1_9rhob like domain"/>
    <property type="match status" value="1"/>
</dbReference>